<name>A0A1G7XSP7_9RHOO</name>
<dbReference type="InterPro" id="IPR019734">
    <property type="entry name" value="TPR_rpt"/>
</dbReference>
<dbReference type="PANTHER" id="PTHR44858">
    <property type="entry name" value="TETRATRICOPEPTIDE REPEAT PROTEIN 6"/>
    <property type="match status" value="1"/>
</dbReference>
<feature type="repeat" description="TPR" evidence="3">
    <location>
        <begin position="344"/>
        <end position="377"/>
    </location>
</feature>
<dbReference type="PANTHER" id="PTHR44858:SF1">
    <property type="entry name" value="UDP-N-ACETYLGLUCOSAMINE--PEPTIDE N-ACETYLGLUCOSAMINYLTRANSFERASE SPINDLY-RELATED"/>
    <property type="match status" value="1"/>
</dbReference>
<protein>
    <submittedName>
        <fullName evidence="4">Tetratricopeptide (TPR) repeat</fullName>
    </submittedName>
</protein>
<feature type="repeat" description="TPR" evidence="3">
    <location>
        <begin position="242"/>
        <end position="275"/>
    </location>
</feature>
<feature type="repeat" description="TPR" evidence="3">
    <location>
        <begin position="72"/>
        <end position="105"/>
    </location>
</feature>
<reference evidence="4 5" key="1">
    <citation type="submission" date="2016-10" db="EMBL/GenBank/DDBJ databases">
        <authorList>
            <person name="de Groot N.N."/>
        </authorList>
    </citation>
    <scope>NUCLEOTIDE SEQUENCE [LARGE SCALE GENOMIC DNA]</scope>
    <source>
        <strain evidence="4 5">DSM 5885</strain>
    </source>
</reference>
<keyword evidence="2 3" id="KW-0802">TPR repeat</keyword>
<dbReference type="OrthoDB" id="9814129at2"/>
<feature type="repeat" description="TPR" evidence="3">
    <location>
        <begin position="106"/>
        <end position="139"/>
    </location>
</feature>
<feature type="repeat" description="TPR" evidence="3">
    <location>
        <begin position="174"/>
        <end position="207"/>
    </location>
</feature>
<dbReference type="GO" id="GO:0016757">
    <property type="term" value="F:glycosyltransferase activity"/>
    <property type="evidence" value="ECO:0007669"/>
    <property type="project" value="InterPro"/>
</dbReference>
<dbReference type="SUPFAM" id="SSF53756">
    <property type="entry name" value="UDP-Glycosyltransferase/glycogen phosphorylase"/>
    <property type="match status" value="1"/>
</dbReference>
<feature type="repeat" description="TPR" evidence="3">
    <location>
        <begin position="310"/>
        <end position="343"/>
    </location>
</feature>
<evidence type="ECO:0000313" key="4">
    <source>
        <dbReference type="EMBL" id="SDG87242.1"/>
    </source>
</evidence>
<dbReference type="Gene3D" id="3.40.50.2000">
    <property type="entry name" value="Glycogen Phosphorylase B"/>
    <property type="match status" value="1"/>
</dbReference>
<dbReference type="STRING" id="83767.SAMN05660652_00786"/>
<dbReference type="Proteomes" id="UP000198607">
    <property type="component" value="Unassembled WGS sequence"/>
</dbReference>
<sequence length="691" mass="76057">MIHLQAVFHAALQLHEAGRVADAIPLYRLVLSGNPDNGELLYLLGTACHQACDLASAIDFLGRAVVLSPDHAFAHNNLGNALKDEAQADAALSCYDRAIALKADYVEALCNRGLLLAQRGKHAAALRDYDAALGLAPGLVEAHRARAAALLDLGQAEAALASCDTAIGLNRDDVIAHYNRGNALIDLGRADEAVGSYDRVIALQPDHAEAFCNRGLALRMLGRFDEALVSLDRAIVLNPDHAEAFSHRGVVHRDLWQYEAAFADYEQAIALKPDYALVFCHRGVLRYDLRQLDLALADFERAILLGPDYAEAYNYCGNALKELGRDTEALARYDEAIALKPDFAAAYSNRGNTLHGVLRLEDALADYDRAIALRPDYADALWNKALTRLLMGDYREGWALYESRLEKESTRDNYYRFPQPAWRGEQDIGGKRLLIYAEQGAGDAIQFCRYLPTLAALGAELTFLVPAPLVALVSSLPCVMTIVEKGFLPSQFDYHCPLMSLPLALATTVDTIPAPVPYLFADVAKTAQWQARLGPAKKLRVGVAWSGAENHRNDANRSMPFARLARLFDTAVEFHSLQNNYRDTDLLVLDHYDVIVRHETMLEDFSDTAALIASMDLVISVDTAVAHLAGAMGKPVWILLPYAPDYRWLLGREDSPWYPTARLFRQRERGDWAGVVASLVEALGRFSACGG</sequence>
<accession>A0A1G7XSP7</accession>
<dbReference type="Pfam" id="PF13432">
    <property type="entry name" value="TPR_16"/>
    <property type="match status" value="2"/>
</dbReference>
<dbReference type="Pfam" id="PF01075">
    <property type="entry name" value="Glyco_transf_9"/>
    <property type="match status" value="1"/>
</dbReference>
<dbReference type="Pfam" id="PF13414">
    <property type="entry name" value="TPR_11"/>
    <property type="match status" value="3"/>
</dbReference>
<dbReference type="PROSITE" id="PS50005">
    <property type="entry name" value="TPR"/>
    <property type="match status" value="8"/>
</dbReference>
<dbReference type="SUPFAM" id="SSF48452">
    <property type="entry name" value="TPR-like"/>
    <property type="match status" value="1"/>
</dbReference>
<keyword evidence="5" id="KW-1185">Reference proteome</keyword>
<dbReference type="Pfam" id="PF14559">
    <property type="entry name" value="TPR_19"/>
    <property type="match status" value="1"/>
</dbReference>
<evidence type="ECO:0000256" key="2">
    <source>
        <dbReference type="ARBA" id="ARBA00022803"/>
    </source>
</evidence>
<evidence type="ECO:0000256" key="3">
    <source>
        <dbReference type="PROSITE-ProRule" id="PRU00339"/>
    </source>
</evidence>
<dbReference type="RefSeq" id="WP_091933943.1">
    <property type="nucleotide sequence ID" value="NZ_FNCY01000002.1"/>
</dbReference>
<dbReference type="InterPro" id="IPR011990">
    <property type="entry name" value="TPR-like_helical_dom_sf"/>
</dbReference>
<dbReference type="SMART" id="SM00028">
    <property type="entry name" value="TPR"/>
    <property type="match status" value="12"/>
</dbReference>
<feature type="repeat" description="TPR" evidence="3">
    <location>
        <begin position="276"/>
        <end position="309"/>
    </location>
</feature>
<evidence type="ECO:0000256" key="1">
    <source>
        <dbReference type="ARBA" id="ARBA00022737"/>
    </source>
</evidence>
<dbReference type="AlphaFoldDB" id="A0A1G7XSP7"/>
<dbReference type="Gene3D" id="1.25.40.10">
    <property type="entry name" value="Tetratricopeptide repeat domain"/>
    <property type="match status" value="6"/>
</dbReference>
<dbReference type="PROSITE" id="PS50293">
    <property type="entry name" value="TPR_REGION"/>
    <property type="match status" value="1"/>
</dbReference>
<dbReference type="EMBL" id="FNCY01000002">
    <property type="protein sequence ID" value="SDG87242.1"/>
    <property type="molecule type" value="Genomic_DNA"/>
</dbReference>
<keyword evidence="1" id="KW-0677">Repeat</keyword>
<dbReference type="InterPro" id="IPR050498">
    <property type="entry name" value="Ycf3"/>
</dbReference>
<dbReference type="InterPro" id="IPR002201">
    <property type="entry name" value="Glyco_trans_9"/>
</dbReference>
<feature type="repeat" description="TPR" evidence="3">
    <location>
        <begin position="208"/>
        <end position="241"/>
    </location>
</feature>
<evidence type="ECO:0000313" key="5">
    <source>
        <dbReference type="Proteomes" id="UP000198607"/>
    </source>
</evidence>
<gene>
    <name evidence="4" type="ORF">SAMN05660652_00786</name>
</gene>
<proteinExistence type="predicted"/>
<organism evidence="4 5">
    <name type="scientific">Propionivibrio dicarboxylicus</name>
    <dbReference type="NCBI Taxonomy" id="83767"/>
    <lineage>
        <taxon>Bacteria</taxon>
        <taxon>Pseudomonadati</taxon>
        <taxon>Pseudomonadota</taxon>
        <taxon>Betaproteobacteria</taxon>
        <taxon>Rhodocyclales</taxon>
        <taxon>Rhodocyclaceae</taxon>
        <taxon>Propionivibrio</taxon>
    </lineage>
</organism>